<dbReference type="EMBL" id="MU825396">
    <property type="protein sequence ID" value="KAJ7394272.1"/>
    <property type="molecule type" value="Genomic_DNA"/>
</dbReference>
<dbReference type="InterPro" id="IPR002889">
    <property type="entry name" value="WSC_carb-bd"/>
</dbReference>
<keyword evidence="4" id="KW-0677">Repeat</keyword>
<dbReference type="FunFam" id="2.20.100.10:FF:000001">
    <property type="entry name" value="semaphorin-5A isoform X1"/>
    <property type="match status" value="1"/>
</dbReference>
<proteinExistence type="predicted"/>
<keyword evidence="5" id="KW-1015">Disulfide bond</keyword>
<dbReference type="PANTHER" id="PTHR22906">
    <property type="entry name" value="PROPERDIN"/>
    <property type="match status" value="1"/>
</dbReference>
<reference evidence="7" key="1">
    <citation type="submission" date="2023-01" db="EMBL/GenBank/DDBJ databases">
        <title>Genome assembly of the deep-sea coral Lophelia pertusa.</title>
        <authorList>
            <person name="Herrera S."/>
            <person name="Cordes E."/>
        </authorList>
    </citation>
    <scope>NUCLEOTIDE SEQUENCE</scope>
    <source>
        <strain evidence="7">USNM1676648</strain>
        <tissue evidence="7">Polyp</tissue>
    </source>
</reference>
<dbReference type="AlphaFoldDB" id="A0A9X0DBC1"/>
<evidence type="ECO:0000313" key="7">
    <source>
        <dbReference type="EMBL" id="KAJ7394272.1"/>
    </source>
</evidence>
<dbReference type="Pfam" id="PF00090">
    <property type="entry name" value="TSP_1"/>
    <property type="match status" value="1"/>
</dbReference>
<dbReference type="PRINTS" id="PR01705">
    <property type="entry name" value="TSP1REPEAT"/>
</dbReference>
<dbReference type="Proteomes" id="UP001163046">
    <property type="component" value="Unassembled WGS sequence"/>
</dbReference>
<keyword evidence="8" id="KW-1185">Reference proteome</keyword>
<evidence type="ECO:0000256" key="2">
    <source>
        <dbReference type="ARBA" id="ARBA00022525"/>
    </source>
</evidence>
<comment type="caution">
    <text evidence="7">The sequence shown here is derived from an EMBL/GenBank/DDBJ whole genome shotgun (WGS) entry which is preliminary data.</text>
</comment>
<dbReference type="SUPFAM" id="SSF82895">
    <property type="entry name" value="TSP-1 type 1 repeat"/>
    <property type="match status" value="1"/>
</dbReference>
<dbReference type="SMART" id="SM00209">
    <property type="entry name" value="TSP1"/>
    <property type="match status" value="1"/>
</dbReference>
<dbReference type="InterPro" id="IPR036383">
    <property type="entry name" value="TSP1_rpt_sf"/>
</dbReference>
<name>A0A9X0DBC1_9CNID</name>
<dbReference type="Gene3D" id="2.20.100.10">
    <property type="entry name" value="Thrombospondin type-1 (TSP1) repeat"/>
    <property type="match status" value="1"/>
</dbReference>
<feature type="domain" description="WSC" evidence="6">
    <location>
        <begin position="26"/>
        <end position="122"/>
    </location>
</feature>
<dbReference type="PROSITE" id="PS50092">
    <property type="entry name" value="TSP1"/>
    <property type="match status" value="1"/>
</dbReference>
<evidence type="ECO:0000256" key="3">
    <source>
        <dbReference type="ARBA" id="ARBA00022729"/>
    </source>
</evidence>
<dbReference type="Pfam" id="PF01822">
    <property type="entry name" value="WSC"/>
    <property type="match status" value="1"/>
</dbReference>
<dbReference type="PANTHER" id="PTHR22906:SF43">
    <property type="entry name" value="PROPERDIN"/>
    <property type="match status" value="1"/>
</dbReference>
<evidence type="ECO:0000256" key="1">
    <source>
        <dbReference type="ARBA" id="ARBA00004613"/>
    </source>
</evidence>
<dbReference type="OrthoDB" id="5973910at2759"/>
<gene>
    <name evidence="7" type="ORF">OS493_000074</name>
</gene>
<evidence type="ECO:0000256" key="4">
    <source>
        <dbReference type="ARBA" id="ARBA00022737"/>
    </source>
</evidence>
<comment type="subcellular location">
    <subcellularLocation>
        <location evidence="1">Secreted</location>
    </subcellularLocation>
</comment>
<accession>A0A9X0DBC1</accession>
<organism evidence="7 8">
    <name type="scientific">Desmophyllum pertusum</name>
    <dbReference type="NCBI Taxonomy" id="174260"/>
    <lineage>
        <taxon>Eukaryota</taxon>
        <taxon>Metazoa</taxon>
        <taxon>Cnidaria</taxon>
        <taxon>Anthozoa</taxon>
        <taxon>Hexacorallia</taxon>
        <taxon>Scleractinia</taxon>
        <taxon>Caryophylliina</taxon>
        <taxon>Caryophylliidae</taxon>
        <taxon>Desmophyllum</taxon>
    </lineage>
</organism>
<dbReference type="InterPro" id="IPR052065">
    <property type="entry name" value="Compl_asym_regulator"/>
</dbReference>
<sequence>MQKVDDHREERGFSGDVDSCIEYVKVGCFRDSSRPLPELIEKRRPFNWGTPQESINRAVLLCAEEVSKKGFTIFGLQFYGECWSGENAAQTYDRDGRSDQCEMAVNNKLEPCNGDSDETCTGVGWTNYVYRITESMDGVFSAWSDWSPCSRSCGGGQRKRTRSCSNPRPSKCGKPCFGNTEESVDCNTHSCPVCEDKVGCKDYKELGFCDSAKFPGALYQEVRESCKKTCSRCP</sequence>
<evidence type="ECO:0000256" key="5">
    <source>
        <dbReference type="ARBA" id="ARBA00023157"/>
    </source>
</evidence>
<evidence type="ECO:0000259" key="6">
    <source>
        <dbReference type="Pfam" id="PF01822"/>
    </source>
</evidence>
<keyword evidence="2" id="KW-0964">Secreted</keyword>
<protein>
    <recommendedName>
        <fullName evidence="6">WSC domain-containing protein</fullName>
    </recommendedName>
</protein>
<keyword evidence="3" id="KW-0732">Signal</keyword>
<dbReference type="InterPro" id="IPR000884">
    <property type="entry name" value="TSP1_rpt"/>
</dbReference>
<evidence type="ECO:0000313" key="8">
    <source>
        <dbReference type="Proteomes" id="UP001163046"/>
    </source>
</evidence>